<dbReference type="Proteomes" id="UP000887013">
    <property type="component" value="Unassembled WGS sequence"/>
</dbReference>
<gene>
    <name evidence="1" type="ORF">NPIL_529481</name>
</gene>
<keyword evidence="2" id="KW-1185">Reference proteome</keyword>
<dbReference type="EMBL" id="BMAW01031600">
    <property type="protein sequence ID" value="GFU21921.1"/>
    <property type="molecule type" value="Genomic_DNA"/>
</dbReference>
<comment type="caution">
    <text evidence="1">The sequence shown here is derived from an EMBL/GenBank/DDBJ whole genome shotgun (WGS) entry which is preliminary data.</text>
</comment>
<proteinExistence type="predicted"/>
<name>A0A8X6QH75_NEPPI</name>
<organism evidence="1 2">
    <name type="scientific">Nephila pilipes</name>
    <name type="common">Giant wood spider</name>
    <name type="synonym">Nephila maculata</name>
    <dbReference type="NCBI Taxonomy" id="299642"/>
    <lineage>
        <taxon>Eukaryota</taxon>
        <taxon>Metazoa</taxon>
        <taxon>Ecdysozoa</taxon>
        <taxon>Arthropoda</taxon>
        <taxon>Chelicerata</taxon>
        <taxon>Arachnida</taxon>
        <taxon>Araneae</taxon>
        <taxon>Araneomorphae</taxon>
        <taxon>Entelegynae</taxon>
        <taxon>Araneoidea</taxon>
        <taxon>Nephilidae</taxon>
        <taxon>Nephila</taxon>
    </lineage>
</organism>
<evidence type="ECO:0000313" key="2">
    <source>
        <dbReference type="Proteomes" id="UP000887013"/>
    </source>
</evidence>
<accession>A0A8X6QH75</accession>
<dbReference type="AlphaFoldDB" id="A0A8X6QH75"/>
<protein>
    <submittedName>
        <fullName evidence="1">Uncharacterized protein</fullName>
    </submittedName>
</protein>
<reference evidence="1" key="1">
    <citation type="submission" date="2020-08" db="EMBL/GenBank/DDBJ databases">
        <title>Multicomponent nature underlies the extraordinary mechanical properties of spider dragline silk.</title>
        <authorList>
            <person name="Kono N."/>
            <person name="Nakamura H."/>
            <person name="Mori M."/>
            <person name="Yoshida Y."/>
            <person name="Ohtoshi R."/>
            <person name="Malay A.D."/>
            <person name="Moran D.A.P."/>
            <person name="Tomita M."/>
            <person name="Numata K."/>
            <person name="Arakawa K."/>
        </authorList>
    </citation>
    <scope>NUCLEOTIDE SEQUENCE</scope>
</reference>
<sequence>MYKIDSFSVLFKFARQLSNFVLEYKIDLHVLDPVIKSAQSSTAVENLDADAEDELAEGACHCGYYWPSRLGSNSWFPIDPTQENKIHNSKAIDFYNIPVYLTD</sequence>
<evidence type="ECO:0000313" key="1">
    <source>
        <dbReference type="EMBL" id="GFU21921.1"/>
    </source>
</evidence>